<dbReference type="Pfam" id="PF13749">
    <property type="entry name" value="HATPase_c_4"/>
    <property type="match status" value="1"/>
</dbReference>
<accession>A0AAQ1RUM6</accession>
<name>A0AAQ1RUM6_9FIRM</name>
<evidence type="ECO:0000256" key="1">
    <source>
        <dbReference type="SAM" id="MobiDB-lite"/>
    </source>
</evidence>
<dbReference type="InterPro" id="IPR007421">
    <property type="entry name" value="Schlafen_AlbA_2_dom"/>
</dbReference>
<dbReference type="PANTHER" id="PTHR30595">
    <property type="entry name" value="GLPR-RELATED TRANSCRIPTIONAL REPRESSOR"/>
    <property type="match status" value="1"/>
</dbReference>
<sequence>MTAEEIFAGESENVEFKSEIPAKSEKYMKTVVAFANGKGGKLVFGVENGTWAVTGFAKEEVFQKMDAITNAIFDSCEPKITPNIAVQEIDGKAVIVVEIIPGMQRPYYIKSQGIMDGTYIRVAGTTRHAERYRVQELIMEGTNRSFDQMEREQTVSEEEIAAFCEKMYHHALKLAETDTAREQIQKVGKNQLLSWKLLVERDGAYHPTNGYLLLNGDTAEFPDAAIQCAVFKGTVRDIFITRKEFTGPIYEQIEDAYNFVLQHIDLGSRIEGIARQDYYELPVKTIREMISNAVCHRSYLTPGKIQVALFDDRLEVTSPGMLDSEITIEKMKSGLSKIRNRGIAAAFSYMNIVEAWGSGIPKMFREAKEYGLREPELIDMGSDFRINLYRKKAAIDQNGVIDPKERDTNDTKVEPNDTNEEAVLSIILKNPQATQGAIAKEVGASLSTVKRIMRNLQKSGKLRREGTNRNGSWVVTGQKE</sequence>
<dbReference type="RefSeq" id="WP_021658831.1">
    <property type="nucleotide sequence ID" value="NZ_FQVY01000001.1"/>
</dbReference>
<feature type="domain" description="Schlafen AlbA-2" evidence="2">
    <location>
        <begin position="10"/>
        <end position="129"/>
    </location>
</feature>
<feature type="compositionally biased region" description="Polar residues" evidence="1">
    <location>
        <begin position="468"/>
        <end position="480"/>
    </location>
</feature>
<evidence type="ECO:0000259" key="2">
    <source>
        <dbReference type="Pfam" id="PF04326"/>
    </source>
</evidence>
<dbReference type="InterPro" id="IPR036390">
    <property type="entry name" value="WH_DNA-bd_sf"/>
</dbReference>
<reference evidence="4" key="1">
    <citation type="submission" date="2016-11" db="EMBL/GenBank/DDBJ databases">
        <authorList>
            <person name="Jaros S."/>
            <person name="Januszkiewicz K."/>
            <person name="Wedrychowicz H."/>
        </authorList>
    </citation>
    <scope>NUCLEOTIDE SEQUENCE [LARGE SCALE GENOMIC DNA]</scope>
    <source>
        <strain evidence="4">DSM 4029</strain>
    </source>
</reference>
<dbReference type="Gene3D" id="1.10.10.10">
    <property type="entry name" value="Winged helix-like DNA-binding domain superfamily/Winged helix DNA-binding domain"/>
    <property type="match status" value="1"/>
</dbReference>
<dbReference type="Gene3D" id="3.30.950.30">
    <property type="entry name" value="Schlafen, AAA domain"/>
    <property type="match status" value="1"/>
</dbReference>
<dbReference type="AlphaFoldDB" id="A0AAQ1RUM6"/>
<dbReference type="InterPro" id="IPR036388">
    <property type="entry name" value="WH-like_DNA-bd_sf"/>
</dbReference>
<feature type="region of interest" description="Disordered" evidence="1">
    <location>
        <begin position="459"/>
        <end position="480"/>
    </location>
</feature>
<evidence type="ECO:0000313" key="3">
    <source>
        <dbReference type="EMBL" id="SHF62449.1"/>
    </source>
</evidence>
<dbReference type="Gene3D" id="3.30.565.60">
    <property type="match status" value="1"/>
</dbReference>
<dbReference type="EMBL" id="FQVY01000001">
    <property type="protein sequence ID" value="SHF62449.1"/>
    <property type="molecule type" value="Genomic_DNA"/>
</dbReference>
<dbReference type="Pfam" id="PF13412">
    <property type="entry name" value="HTH_24"/>
    <property type="match status" value="1"/>
</dbReference>
<dbReference type="Proteomes" id="UP000184089">
    <property type="component" value="Unassembled WGS sequence"/>
</dbReference>
<organism evidence="3 4">
    <name type="scientific">Bittarella massiliensis</name>
    <name type="common">ex Durand et al. 2017</name>
    <dbReference type="NCBI Taxonomy" id="1720313"/>
    <lineage>
        <taxon>Bacteria</taxon>
        <taxon>Bacillati</taxon>
        <taxon>Bacillota</taxon>
        <taxon>Clostridia</taxon>
        <taxon>Eubacteriales</taxon>
        <taxon>Oscillospiraceae</taxon>
        <taxon>Bittarella (ex Durand et al. 2017)</taxon>
    </lineage>
</organism>
<dbReference type="InterPro" id="IPR038461">
    <property type="entry name" value="Schlafen_AlbA_2_dom_sf"/>
</dbReference>
<gene>
    <name evidence="3" type="ORF">SAMN05444424_0101</name>
</gene>
<protein>
    <submittedName>
        <fullName evidence="3">Predicted transcriptional regulator, contains HTH domain</fullName>
    </submittedName>
</protein>
<dbReference type="InterPro" id="IPR038475">
    <property type="entry name" value="RecG_C_sf"/>
</dbReference>
<evidence type="ECO:0000313" key="4">
    <source>
        <dbReference type="Proteomes" id="UP000184089"/>
    </source>
</evidence>
<proteinExistence type="predicted"/>
<dbReference type="PANTHER" id="PTHR30595:SF6">
    <property type="entry name" value="SCHLAFEN ALBA-2 DOMAIN-CONTAINING PROTEIN"/>
    <property type="match status" value="1"/>
</dbReference>
<dbReference type="SUPFAM" id="SSF46785">
    <property type="entry name" value="Winged helix' DNA-binding domain"/>
    <property type="match status" value="1"/>
</dbReference>
<comment type="caution">
    <text evidence="3">The sequence shown here is derived from an EMBL/GenBank/DDBJ whole genome shotgun (WGS) entry which is preliminary data.</text>
</comment>
<dbReference type="Pfam" id="PF04326">
    <property type="entry name" value="SLFN_AlbA_2"/>
    <property type="match status" value="1"/>
</dbReference>